<dbReference type="EMBL" id="BMEC01000008">
    <property type="protein sequence ID" value="GGC39323.1"/>
    <property type="molecule type" value="Genomic_DNA"/>
</dbReference>
<evidence type="ECO:0000259" key="1">
    <source>
        <dbReference type="Pfam" id="PF13767"/>
    </source>
</evidence>
<name>A0ABQ1MEX5_9BACT</name>
<organism evidence="2 3">
    <name type="scientific">Marivirga lumbricoides</name>
    <dbReference type="NCBI Taxonomy" id="1046115"/>
    <lineage>
        <taxon>Bacteria</taxon>
        <taxon>Pseudomonadati</taxon>
        <taxon>Bacteroidota</taxon>
        <taxon>Cytophagia</taxon>
        <taxon>Cytophagales</taxon>
        <taxon>Marivirgaceae</taxon>
        <taxon>Marivirga</taxon>
    </lineage>
</organism>
<comment type="caution">
    <text evidence="2">The sequence shown here is derived from an EMBL/GenBank/DDBJ whole genome shotgun (WGS) entry which is preliminary data.</text>
</comment>
<feature type="domain" description="DUF4168" evidence="1">
    <location>
        <begin position="23"/>
        <end position="67"/>
    </location>
</feature>
<proteinExistence type="predicted"/>
<dbReference type="InterPro" id="IPR025433">
    <property type="entry name" value="DUF4168"/>
</dbReference>
<dbReference type="Pfam" id="PF13767">
    <property type="entry name" value="DUF4168"/>
    <property type="match status" value="2"/>
</dbReference>
<protein>
    <recommendedName>
        <fullName evidence="1">DUF4168 domain-containing protein</fullName>
    </recommendedName>
</protein>
<dbReference type="Proteomes" id="UP000636010">
    <property type="component" value="Unassembled WGS sequence"/>
</dbReference>
<accession>A0ABQ1MEX5</accession>
<sequence>MAQIPTTGDPQTIKTDYSDEAITKYVEVMEEVLPIQQKAEKNAIEIIEANDLTLDRFNQILAVQQNQSDAEVSPEELASFNTAAQEIMKKNASVQEQVLQILKNEGLSPEKYRNMLVAYERDEEFQKKVDAFVLEETN</sequence>
<gene>
    <name evidence="2" type="ORF">GCM10011506_26050</name>
</gene>
<reference evidence="3" key="1">
    <citation type="journal article" date="2019" name="Int. J. Syst. Evol. Microbiol.">
        <title>The Global Catalogue of Microorganisms (GCM) 10K type strain sequencing project: providing services to taxonomists for standard genome sequencing and annotation.</title>
        <authorList>
            <consortium name="The Broad Institute Genomics Platform"/>
            <consortium name="The Broad Institute Genome Sequencing Center for Infectious Disease"/>
            <person name="Wu L."/>
            <person name="Ma J."/>
        </authorList>
    </citation>
    <scope>NUCLEOTIDE SEQUENCE [LARGE SCALE GENOMIC DNA]</scope>
    <source>
        <strain evidence="3">CGMCC 1.10832</strain>
    </source>
</reference>
<feature type="domain" description="DUF4168" evidence="1">
    <location>
        <begin position="68"/>
        <end position="129"/>
    </location>
</feature>
<evidence type="ECO:0000313" key="2">
    <source>
        <dbReference type="EMBL" id="GGC39323.1"/>
    </source>
</evidence>
<evidence type="ECO:0000313" key="3">
    <source>
        <dbReference type="Proteomes" id="UP000636010"/>
    </source>
</evidence>
<keyword evidence="3" id="KW-1185">Reference proteome</keyword>